<accession>A0AAW8TZ62</accession>
<feature type="domain" description="Zinc-ribbon" evidence="3">
    <location>
        <begin position="4"/>
        <end position="24"/>
    </location>
</feature>
<evidence type="ECO:0000256" key="1">
    <source>
        <dbReference type="SAM" id="MobiDB-lite"/>
    </source>
</evidence>
<dbReference type="RefSeq" id="WP_311835126.1">
    <property type="nucleotide sequence ID" value="NZ_JARQBJ010000002.1"/>
</dbReference>
<evidence type="ECO:0000313" key="5">
    <source>
        <dbReference type="Proteomes" id="UP001256711"/>
    </source>
</evidence>
<evidence type="ECO:0000256" key="2">
    <source>
        <dbReference type="SAM" id="Phobius"/>
    </source>
</evidence>
<dbReference type="InterPro" id="IPR038587">
    <property type="entry name" value="Ribosomal_eL40_sf"/>
</dbReference>
<feature type="region of interest" description="Disordered" evidence="1">
    <location>
        <begin position="95"/>
        <end position="122"/>
    </location>
</feature>
<dbReference type="InterPro" id="IPR026870">
    <property type="entry name" value="Zinc_ribbon_dom"/>
</dbReference>
<organism evidence="4 5">
    <name type="scientific">Enterococcus asini</name>
    <dbReference type="NCBI Taxonomy" id="57732"/>
    <lineage>
        <taxon>Bacteria</taxon>
        <taxon>Bacillati</taxon>
        <taxon>Bacillota</taxon>
        <taxon>Bacilli</taxon>
        <taxon>Lactobacillales</taxon>
        <taxon>Enterococcaceae</taxon>
        <taxon>Enterococcus</taxon>
    </lineage>
</organism>
<feature type="compositionally biased region" description="Polar residues" evidence="1">
    <location>
        <begin position="96"/>
        <end position="116"/>
    </location>
</feature>
<sequence>MKVCPKCQAQNDDQAVFCEQCGYHFTEEEAVEPATQGERLQTETKPEPTVAAASRRTTEKTGNKVPWLVGGIIVLLGVVLGLSLYLFLGNSKPAPTATSSTQMESTAKSQNSTAESSTKEDDLAKYDDIITEAKKLTIAGKYKESELQLAAIPVSALAQDKYSTIRSAIEDLNAKNAAGMNQQAAKDTQGNAGGDSTFVGDFAKWANTYTFYYSQEDQIQSTLTISANGGVTQNNYDGTQYFGKAVITSADGEYLSYETNELYPGEMPATKMIEPNVTITIDWDNGGGSQVYYGYLSYSSRLALTDGREKGAGVNEVWISY</sequence>
<keyword evidence="2" id="KW-0472">Membrane</keyword>
<feature type="transmembrane region" description="Helical" evidence="2">
    <location>
        <begin position="65"/>
        <end position="88"/>
    </location>
</feature>
<evidence type="ECO:0000259" key="3">
    <source>
        <dbReference type="Pfam" id="PF13240"/>
    </source>
</evidence>
<name>A0AAW8TZ62_9ENTE</name>
<dbReference type="Gene3D" id="4.10.1060.50">
    <property type="match status" value="1"/>
</dbReference>
<dbReference type="AlphaFoldDB" id="A0AAW8TZ62"/>
<proteinExistence type="predicted"/>
<dbReference type="Proteomes" id="UP001256711">
    <property type="component" value="Unassembled WGS sequence"/>
</dbReference>
<keyword evidence="2" id="KW-0812">Transmembrane</keyword>
<keyword evidence="2" id="KW-1133">Transmembrane helix</keyword>
<feature type="region of interest" description="Disordered" evidence="1">
    <location>
        <begin position="31"/>
        <end position="57"/>
    </location>
</feature>
<protein>
    <submittedName>
        <fullName evidence="4">Zinc-ribbon domain-containing protein</fullName>
    </submittedName>
</protein>
<gene>
    <name evidence="4" type="ORF">P7H43_04390</name>
</gene>
<reference evidence="4" key="1">
    <citation type="submission" date="2023-03" db="EMBL/GenBank/DDBJ databases">
        <authorList>
            <person name="Shen W."/>
            <person name="Cai J."/>
        </authorList>
    </citation>
    <scope>NUCLEOTIDE SEQUENCE</scope>
    <source>
        <strain evidence="4">B226-2</strain>
    </source>
</reference>
<comment type="caution">
    <text evidence="4">The sequence shown here is derived from an EMBL/GenBank/DDBJ whole genome shotgun (WGS) entry which is preliminary data.</text>
</comment>
<dbReference type="EMBL" id="JARQBJ010000002">
    <property type="protein sequence ID" value="MDT2809712.1"/>
    <property type="molecule type" value="Genomic_DNA"/>
</dbReference>
<dbReference type="Pfam" id="PF13240">
    <property type="entry name" value="Zn_Ribbon_1"/>
    <property type="match status" value="1"/>
</dbReference>
<evidence type="ECO:0000313" key="4">
    <source>
        <dbReference type="EMBL" id="MDT2809712.1"/>
    </source>
</evidence>